<evidence type="ECO:0000313" key="2">
    <source>
        <dbReference type="Proteomes" id="UP000540423"/>
    </source>
</evidence>
<keyword evidence="2" id="KW-1185">Reference proteome</keyword>
<dbReference type="Proteomes" id="UP000540423">
    <property type="component" value="Unassembled WGS sequence"/>
</dbReference>
<proteinExistence type="predicted"/>
<evidence type="ECO:0000313" key="1">
    <source>
        <dbReference type="EMBL" id="MBB6437009.1"/>
    </source>
</evidence>
<organism evidence="1 2">
    <name type="scientific">Streptomyces candidus</name>
    <dbReference type="NCBI Taxonomy" id="67283"/>
    <lineage>
        <taxon>Bacteria</taxon>
        <taxon>Bacillati</taxon>
        <taxon>Actinomycetota</taxon>
        <taxon>Actinomycetes</taxon>
        <taxon>Kitasatosporales</taxon>
        <taxon>Streptomycetaceae</taxon>
        <taxon>Streptomyces</taxon>
    </lineage>
</organism>
<name>A0A7X0LR13_9ACTN</name>
<protein>
    <submittedName>
        <fullName evidence="1">Uncharacterized protein</fullName>
    </submittedName>
</protein>
<dbReference type="AlphaFoldDB" id="A0A7X0LR13"/>
<gene>
    <name evidence="1" type="ORF">HNQ79_003484</name>
</gene>
<reference evidence="1 2" key="1">
    <citation type="submission" date="2020-08" db="EMBL/GenBank/DDBJ databases">
        <title>Genomic Encyclopedia of Type Strains, Phase IV (KMG-IV): sequencing the most valuable type-strain genomes for metagenomic binning, comparative biology and taxonomic classification.</title>
        <authorList>
            <person name="Goeker M."/>
        </authorList>
    </citation>
    <scope>NUCLEOTIDE SEQUENCE [LARGE SCALE GENOMIC DNA]</scope>
    <source>
        <strain evidence="1 2">DSM 40141</strain>
    </source>
</reference>
<dbReference type="RefSeq" id="WP_185031942.1">
    <property type="nucleotide sequence ID" value="NZ_BNBN01000001.1"/>
</dbReference>
<dbReference type="EMBL" id="JACHEM010000008">
    <property type="protein sequence ID" value="MBB6437009.1"/>
    <property type="molecule type" value="Genomic_DNA"/>
</dbReference>
<comment type="caution">
    <text evidence="1">The sequence shown here is derived from an EMBL/GenBank/DDBJ whole genome shotgun (WGS) entry which is preliminary data.</text>
</comment>
<sequence length="161" mass="17421">MITRLTAGDAARADAANWLAHAHADPPTAHHDWQARTLTVLPLGVRFDAVRIPADVLYAAILNVRPAGVSRLLDQLLGGPVVQDADRWFYPLVPVGRADRWQSRAARYLGRGAWLGVPQVDQVAPPGAYWAVPMQEPGRLCDLARVAELVAVGAARLTGRP</sequence>
<accession>A0A7X0LR13</accession>